<evidence type="ECO:0000313" key="3">
    <source>
        <dbReference type="Proteomes" id="UP000006100"/>
    </source>
</evidence>
<dbReference type="RefSeq" id="WP_014965006.1">
    <property type="nucleotide sequence ID" value="NC_018656.1"/>
</dbReference>
<organism evidence="2 3">
    <name type="scientific">Candidatus Nitrosopumilus sediminis</name>
    <dbReference type="NCBI Taxonomy" id="1229909"/>
    <lineage>
        <taxon>Archaea</taxon>
        <taxon>Nitrososphaerota</taxon>
        <taxon>Nitrososphaeria</taxon>
        <taxon>Nitrosopumilales</taxon>
        <taxon>Nitrosopumilaceae</taxon>
        <taxon>Nitrosopumilus</taxon>
    </lineage>
</organism>
<dbReference type="AlphaFoldDB" id="K0BAW9"/>
<gene>
    <name evidence="2" type="ORF">NSED_04140</name>
</gene>
<reference evidence="2 3" key="1">
    <citation type="journal article" date="2012" name="J. Bacteriol.">
        <title>Draft Genome Sequence of an Ammonia-Oxidizing Archaeon, "Candidatus Nitrosopumilus sediminis" AR2, from Svalbard in the Arctic Circle.</title>
        <authorList>
            <person name="Park S.J."/>
            <person name="Kim J.G."/>
            <person name="Jung M.Y."/>
            <person name="Kim S.J."/>
            <person name="Cha I.T."/>
            <person name="Ghai R."/>
            <person name="Martin-Cuadrado A.B."/>
            <person name="Rodriguez-Valera F."/>
            <person name="Rhee S.K."/>
        </authorList>
    </citation>
    <scope>NUCLEOTIDE SEQUENCE [LARGE SCALE GENOMIC DNA]</scope>
    <source>
        <strain evidence="2 3">AR2</strain>
    </source>
</reference>
<keyword evidence="1" id="KW-0472">Membrane</keyword>
<proteinExistence type="predicted"/>
<dbReference type="EMBL" id="CP003843">
    <property type="protein sequence ID" value="AFS82634.1"/>
    <property type="molecule type" value="Genomic_DNA"/>
</dbReference>
<keyword evidence="3" id="KW-1185">Reference proteome</keyword>
<dbReference type="Proteomes" id="UP000006100">
    <property type="component" value="Chromosome"/>
</dbReference>
<accession>K0BAW9</accession>
<keyword evidence="1" id="KW-0812">Transmembrane</keyword>
<sequence>MAINSPTNSQKNKKLVLIIGIPLVIGMGLFSQWYGEFNESLTTEYRFLTYAIGTGIIALFLHFFRDWKYVKNNLIILYLVSSLELLLLIMAPILSTFQIYMKEHSQEMLVLFTAGVLSWWIVTIIRTNNTSGKFAFAMSTQMYFGFIVMIGLFAWLVTLVNSTS</sequence>
<dbReference type="PATRIC" id="fig|1229909.8.peg.894"/>
<feature type="transmembrane region" description="Helical" evidence="1">
    <location>
        <begin position="134"/>
        <end position="157"/>
    </location>
</feature>
<evidence type="ECO:0000313" key="2">
    <source>
        <dbReference type="EMBL" id="AFS82634.1"/>
    </source>
</evidence>
<feature type="transmembrane region" description="Helical" evidence="1">
    <location>
        <begin position="76"/>
        <end position="97"/>
    </location>
</feature>
<dbReference type="HOGENOM" id="CLU_1615231_0_0_2"/>
<evidence type="ECO:0000256" key="1">
    <source>
        <dbReference type="SAM" id="Phobius"/>
    </source>
</evidence>
<feature type="transmembrane region" description="Helical" evidence="1">
    <location>
        <begin position="109"/>
        <end position="127"/>
    </location>
</feature>
<dbReference type="GeneID" id="13697846"/>
<dbReference type="KEGG" id="nir:NSED_04140"/>
<feature type="transmembrane region" description="Helical" evidence="1">
    <location>
        <begin position="15"/>
        <end position="35"/>
    </location>
</feature>
<name>K0BAW9_9ARCH</name>
<feature type="transmembrane region" description="Helical" evidence="1">
    <location>
        <begin position="47"/>
        <end position="64"/>
    </location>
</feature>
<protein>
    <submittedName>
        <fullName evidence="2">Uncharacterized protein</fullName>
    </submittedName>
</protein>
<keyword evidence="1" id="KW-1133">Transmembrane helix</keyword>